<name>B0W1N8_CULQU</name>
<dbReference type="VEuPathDB" id="VectorBase:CPIJ000952"/>
<evidence type="ECO:0000313" key="3">
    <source>
        <dbReference type="EnsemblMetazoa" id="CPIJ000952-PA"/>
    </source>
</evidence>
<protein>
    <submittedName>
        <fullName evidence="2 3">Uncharacterized protein</fullName>
    </submittedName>
</protein>
<feature type="compositionally biased region" description="Polar residues" evidence="1">
    <location>
        <begin position="122"/>
        <end position="131"/>
    </location>
</feature>
<proteinExistence type="predicted"/>
<dbReference type="AlphaFoldDB" id="B0W1N8"/>
<dbReference type="EMBL" id="DS231823">
    <property type="protein sequence ID" value="EDS26589.1"/>
    <property type="molecule type" value="Genomic_DNA"/>
</dbReference>
<gene>
    <name evidence="3" type="primary">6031943</name>
    <name evidence="2" type="ORF">CpipJ_CPIJ000952</name>
</gene>
<organism>
    <name type="scientific">Culex quinquefasciatus</name>
    <name type="common">Southern house mosquito</name>
    <name type="synonym">Culex pungens</name>
    <dbReference type="NCBI Taxonomy" id="7176"/>
    <lineage>
        <taxon>Eukaryota</taxon>
        <taxon>Metazoa</taxon>
        <taxon>Ecdysozoa</taxon>
        <taxon>Arthropoda</taxon>
        <taxon>Hexapoda</taxon>
        <taxon>Insecta</taxon>
        <taxon>Pterygota</taxon>
        <taxon>Neoptera</taxon>
        <taxon>Endopterygota</taxon>
        <taxon>Diptera</taxon>
        <taxon>Nematocera</taxon>
        <taxon>Culicoidea</taxon>
        <taxon>Culicidae</taxon>
        <taxon>Culicinae</taxon>
        <taxon>Culicini</taxon>
        <taxon>Culex</taxon>
        <taxon>Culex</taxon>
    </lineage>
</organism>
<dbReference type="Proteomes" id="UP000002320">
    <property type="component" value="Unassembled WGS sequence"/>
</dbReference>
<keyword evidence="4" id="KW-1185">Reference proteome</keyword>
<reference evidence="3" key="2">
    <citation type="submission" date="2020-05" db="UniProtKB">
        <authorList>
            <consortium name="EnsemblMetazoa"/>
        </authorList>
    </citation>
    <scope>IDENTIFICATION</scope>
    <source>
        <strain evidence="3">JHB</strain>
    </source>
</reference>
<reference evidence="2" key="1">
    <citation type="submission" date="2007-03" db="EMBL/GenBank/DDBJ databases">
        <title>Annotation of Culex pipiens quinquefasciatus.</title>
        <authorList>
            <consortium name="The Broad Institute Genome Sequencing Platform"/>
            <person name="Atkinson P.W."/>
            <person name="Hemingway J."/>
            <person name="Christensen B.M."/>
            <person name="Higgs S."/>
            <person name="Kodira C."/>
            <person name="Hannick L."/>
            <person name="Megy K."/>
            <person name="O'Leary S."/>
            <person name="Pearson M."/>
            <person name="Haas B.J."/>
            <person name="Mauceli E."/>
            <person name="Wortman J.R."/>
            <person name="Lee N.H."/>
            <person name="Guigo R."/>
            <person name="Stanke M."/>
            <person name="Alvarado L."/>
            <person name="Amedeo P."/>
            <person name="Antoine C.H."/>
            <person name="Arensburger P."/>
            <person name="Bidwell S.L."/>
            <person name="Crawford M."/>
            <person name="Camaro F."/>
            <person name="Devon K."/>
            <person name="Engels R."/>
            <person name="Hammond M."/>
            <person name="Howarth C."/>
            <person name="Koehrsen M."/>
            <person name="Lawson D."/>
            <person name="Montgomery P."/>
            <person name="Nene V."/>
            <person name="Nusbaum C."/>
            <person name="Puiu D."/>
            <person name="Romero-Severson J."/>
            <person name="Severson D.W."/>
            <person name="Shumway M."/>
            <person name="Sisk P."/>
            <person name="Stolte C."/>
            <person name="Zeng Q."/>
            <person name="Eisenstadt E."/>
            <person name="Fraser-Liggett C."/>
            <person name="Strausberg R."/>
            <person name="Galagan J."/>
            <person name="Birren B."/>
            <person name="Collins F.H."/>
        </authorList>
    </citation>
    <scope>NUCLEOTIDE SEQUENCE [LARGE SCALE GENOMIC DNA]</scope>
    <source>
        <strain evidence="2">JHB</strain>
    </source>
</reference>
<feature type="region of interest" description="Disordered" evidence="1">
    <location>
        <begin position="99"/>
        <end position="146"/>
    </location>
</feature>
<evidence type="ECO:0000256" key="1">
    <source>
        <dbReference type="SAM" id="MobiDB-lite"/>
    </source>
</evidence>
<dbReference type="HOGENOM" id="CLU_1779254_0_0_1"/>
<dbReference type="EnsemblMetazoa" id="CPIJ000952-RA">
    <property type="protein sequence ID" value="CPIJ000952-PA"/>
    <property type="gene ID" value="CPIJ000952"/>
</dbReference>
<dbReference type="InParanoid" id="B0W1N8"/>
<accession>B0W1N8</accession>
<sequence>MEKLDSKTLINWRDREIRIHIHVYSSSVSCKSLWEKFEWLISDVVVNEGYAVDLELLEEEVDQMIAMGQRVKARIAAMRGKYAINSSLVSTIAEAMRPEESELSQSLSSQVTDHLDHEHTLSELSSIPSSPKKQRNDALGRRTNSP</sequence>
<dbReference type="PROSITE" id="PS51257">
    <property type="entry name" value="PROKAR_LIPOPROTEIN"/>
    <property type="match status" value="1"/>
</dbReference>
<evidence type="ECO:0000313" key="4">
    <source>
        <dbReference type="Proteomes" id="UP000002320"/>
    </source>
</evidence>
<dbReference type="KEGG" id="cqu:CpipJ_CPIJ000952"/>
<evidence type="ECO:0000313" key="2">
    <source>
        <dbReference type="EMBL" id="EDS26589.1"/>
    </source>
</evidence>